<dbReference type="GO" id="GO:0055085">
    <property type="term" value="P:transmembrane transport"/>
    <property type="evidence" value="ECO:0007669"/>
    <property type="project" value="TreeGrafter"/>
</dbReference>
<feature type="transmembrane region" description="Helical" evidence="6">
    <location>
        <begin position="36"/>
        <end position="55"/>
    </location>
</feature>
<keyword evidence="3 6" id="KW-0812">Transmembrane</keyword>
<feature type="transmembrane region" description="Helical" evidence="6">
    <location>
        <begin position="12"/>
        <end position="30"/>
    </location>
</feature>
<keyword evidence="4 6" id="KW-1133">Transmembrane helix</keyword>
<dbReference type="PANTHER" id="PTHR21716">
    <property type="entry name" value="TRANSMEMBRANE PROTEIN"/>
    <property type="match status" value="1"/>
</dbReference>
<feature type="transmembrane region" description="Helical" evidence="6">
    <location>
        <begin position="145"/>
        <end position="168"/>
    </location>
</feature>
<protein>
    <submittedName>
        <fullName evidence="7">AI-2E family transporter</fullName>
    </submittedName>
</protein>
<dbReference type="InterPro" id="IPR002549">
    <property type="entry name" value="AI-2E-like"/>
</dbReference>
<dbReference type="PANTHER" id="PTHR21716:SF62">
    <property type="entry name" value="TRANSPORT PROTEIN YDBI-RELATED"/>
    <property type="match status" value="1"/>
</dbReference>
<comment type="subcellular location">
    <subcellularLocation>
        <location evidence="1">Membrane</location>
        <topology evidence="1">Multi-pass membrane protein</topology>
    </subcellularLocation>
</comment>
<keyword evidence="5 6" id="KW-0472">Membrane</keyword>
<dbReference type="GO" id="GO:0016020">
    <property type="term" value="C:membrane"/>
    <property type="evidence" value="ECO:0007669"/>
    <property type="project" value="UniProtKB-SubCell"/>
</dbReference>
<evidence type="ECO:0000256" key="6">
    <source>
        <dbReference type="SAM" id="Phobius"/>
    </source>
</evidence>
<dbReference type="Proteomes" id="UP000225740">
    <property type="component" value="Unassembled WGS sequence"/>
</dbReference>
<evidence type="ECO:0000256" key="2">
    <source>
        <dbReference type="ARBA" id="ARBA00009773"/>
    </source>
</evidence>
<feature type="transmembrane region" description="Helical" evidence="6">
    <location>
        <begin position="306"/>
        <end position="331"/>
    </location>
</feature>
<dbReference type="RefSeq" id="WP_099263041.1">
    <property type="nucleotide sequence ID" value="NZ_NIZW01000021.1"/>
</dbReference>
<evidence type="ECO:0000313" key="8">
    <source>
        <dbReference type="Proteomes" id="UP000225740"/>
    </source>
</evidence>
<feature type="transmembrane region" description="Helical" evidence="6">
    <location>
        <begin position="208"/>
        <end position="229"/>
    </location>
</feature>
<dbReference type="GeneID" id="90610888"/>
<evidence type="ECO:0000256" key="5">
    <source>
        <dbReference type="ARBA" id="ARBA00023136"/>
    </source>
</evidence>
<keyword evidence="8" id="KW-1185">Reference proteome</keyword>
<comment type="caution">
    <text evidence="7">The sequence shown here is derived from an EMBL/GenBank/DDBJ whole genome shotgun (WGS) entry which is preliminary data.</text>
</comment>
<dbReference type="Pfam" id="PF01594">
    <property type="entry name" value="AI-2E_transport"/>
    <property type="match status" value="1"/>
</dbReference>
<dbReference type="EMBL" id="NIZW01000021">
    <property type="protein sequence ID" value="PHQ32920.1"/>
    <property type="molecule type" value="Genomic_DNA"/>
</dbReference>
<dbReference type="OrthoDB" id="9793390at2"/>
<proteinExistence type="inferred from homology"/>
<accession>A0A2G1W227</accession>
<dbReference type="AlphaFoldDB" id="A0A2G1W227"/>
<sequence length="342" mass="37255">MDHTAFTRRFLLASGIVLLVVAIAGLLYVARNLLPLIFGSVLIAVVLNQLADLVGRWSPLDMSRNMRVGLVISTIAVLSCLTMYSFANSAAQKVAQFKDRIENSVQESFESVKQQPLVEDHLKEDAKLSSMMPSSGKSIGLAKNFFTSAFGGMADLLILLFLSIYFAVSPDKYRVGAIRLLPTGWREETSNLLTESSTMLWRWMIGRLIAMALVGIVFGIGLAVIGVPMPLELGVFAGLVTFIPNIGGIAAVVPALLLASQQGSTALVSVLALYVVIQTIESYLITPMVQEHQVELPPAMVILAQIIGGLIFGFWGIVFATPMFAVSMLWIKQLYVEDWLES</sequence>
<reference evidence="7 8" key="1">
    <citation type="submission" date="2017-06" db="EMBL/GenBank/DDBJ databases">
        <title>Description of Rhodopirellula bahusiensis sp. nov.</title>
        <authorList>
            <person name="Kizina J."/>
            <person name="Harder J."/>
        </authorList>
    </citation>
    <scope>NUCLEOTIDE SEQUENCE [LARGE SCALE GENOMIC DNA]</scope>
    <source>
        <strain evidence="7 8">SWK21</strain>
    </source>
</reference>
<evidence type="ECO:0000313" key="7">
    <source>
        <dbReference type="EMBL" id="PHQ32920.1"/>
    </source>
</evidence>
<feature type="transmembrane region" description="Helical" evidence="6">
    <location>
        <begin position="67"/>
        <end position="87"/>
    </location>
</feature>
<comment type="similarity">
    <text evidence="2">Belongs to the autoinducer-2 exporter (AI-2E) (TC 2.A.86) family.</text>
</comment>
<feature type="transmembrane region" description="Helical" evidence="6">
    <location>
        <begin position="235"/>
        <end position="259"/>
    </location>
</feature>
<feature type="transmembrane region" description="Helical" evidence="6">
    <location>
        <begin position="266"/>
        <end position="286"/>
    </location>
</feature>
<evidence type="ECO:0000256" key="3">
    <source>
        <dbReference type="ARBA" id="ARBA00022692"/>
    </source>
</evidence>
<evidence type="ECO:0000256" key="1">
    <source>
        <dbReference type="ARBA" id="ARBA00004141"/>
    </source>
</evidence>
<name>A0A2G1W227_9BACT</name>
<gene>
    <name evidence="7" type="ORF">CEE69_23320</name>
</gene>
<organism evidence="7 8">
    <name type="scientific">Rhodopirellula bahusiensis</name>
    <dbReference type="NCBI Taxonomy" id="2014065"/>
    <lineage>
        <taxon>Bacteria</taxon>
        <taxon>Pseudomonadati</taxon>
        <taxon>Planctomycetota</taxon>
        <taxon>Planctomycetia</taxon>
        <taxon>Pirellulales</taxon>
        <taxon>Pirellulaceae</taxon>
        <taxon>Rhodopirellula</taxon>
    </lineage>
</organism>
<evidence type="ECO:0000256" key="4">
    <source>
        <dbReference type="ARBA" id="ARBA00022989"/>
    </source>
</evidence>